<evidence type="ECO:0000313" key="3">
    <source>
        <dbReference type="EMBL" id="KAF2769747.1"/>
    </source>
</evidence>
<proteinExistence type="inferred from homology"/>
<evidence type="ECO:0000313" key="4">
    <source>
        <dbReference type="Proteomes" id="UP000799436"/>
    </source>
</evidence>
<protein>
    <recommendedName>
        <fullName evidence="5">Altered inheritance of mitochondria protein 6</fullName>
    </recommendedName>
</protein>
<dbReference type="PANTHER" id="PTHR31571:SF5">
    <property type="entry name" value="ALTERED INHERITANCE OF MITOCHONDRIA PROTEIN 6"/>
    <property type="match status" value="1"/>
</dbReference>
<dbReference type="SUPFAM" id="SSF51695">
    <property type="entry name" value="PLC-like phosphodiesterases"/>
    <property type="match status" value="1"/>
</dbReference>
<dbReference type="AlphaFoldDB" id="A0A6G1LA45"/>
<comment type="similarity">
    <text evidence="1">Belongs to the AIM6 family.</text>
</comment>
<reference evidence="3" key="1">
    <citation type="journal article" date="2020" name="Stud. Mycol.">
        <title>101 Dothideomycetes genomes: a test case for predicting lifestyles and emergence of pathogens.</title>
        <authorList>
            <person name="Haridas S."/>
            <person name="Albert R."/>
            <person name="Binder M."/>
            <person name="Bloem J."/>
            <person name="Labutti K."/>
            <person name="Salamov A."/>
            <person name="Andreopoulos B."/>
            <person name="Baker S."/>
            <person name="Barry K."/>
            <person name="Bills G."/>
            <person name="Bluhm B."/>
            <person name="Cannon C."/>
            <person name="Castanera R."/>
            <person name="Culley D."/>
            <person name="Daum C."/>
            <person name="Ezra D."/>
            <person name="Gonzalez J."/>
            <person name="Henrissat B."/>
            <person name="Kuo A."/>
            <person name="Liang C."/>
            <person name="Lipzen A."/>
            <person name="Lutzoni F."/>
            <person name="Magnuson J."/>
            <person name="Mondo S."/>
            <person name="Nolan M."/>
            <person name="Ohm R."/>
            <person name="Pangilinan J."/>
            <person name="Park H.-J."/>
            <person name="Ramirez L."/>
            <person name="Alfaro M."/>
            <person name="Sun H."/>
            <person name="Tritt A."/>
            <person name="Yoshinaga Y."/>
            <person name="Zwiers L.-H."/>
            <person name="Turgeon B."/>
            <person name="Goodwin S."/>
            <person name="Spatafora J."/>
            <person name="Crous P."/>
            <person name="Grigoriev I."/>
        </authorList>
    </citation>
    <scope>NUCLEOTIDE SEQUENCE</scope>
    <source>
        <strain evidence="3">CBS 116005</strain>
    </source>
</reference>
<dbReference type="GO" id="GO:0008081">
    <property type="term" value="F:phosphoric diester hydrolase activity"/>
    <property type="evidence" value="ECO:0007669"/>
    <property type="project" value="InterPro"/>
</dbReference>
<dbReference type="Gene3D" id="3.20.20.190">
    <property type="entry name" value="Phosphatidylinositol (PI) phosphodiesterase"/>
    <property type="match status" value="1"/>
</dbReference>
<feature type="signal peptide" evidence="2">
    <location>
        <begin position="1"/>
        <end position="18"/>
    </location>
</feature>
<organism evidence="3 4">
    <name type="scientific">Teratosphaeria nubilosa</name>
    <dbReference type="NCBI Taxonomy" id="161662"/>
    <lineage>
        <taxon>Eukaryota</taxon>
        <taxon>Fungi</taxon>
        <taxon>Dikarya</taxon>
        <taxon>Ascomycota</taxon>
        <taxon>Pezizomycotina</taxon>
        <taxon>Dothideomycetes</taxon>
        <taxon>Dothideomycetidae</taxon>
        <taxon>Mycosphaerellales</taxon>
        <taxon>Teratosphaeriaceae</taxon>
        <taxon>Teratosphaeria</taxon>
    </lineage>
</organism>
<dbReference type="InterPro" id="IPR017946">
    <property type="entry name" value="PLC-like_Pdiesterase_TIM-brl"/>
</dbReference>
<dbReference type="EMBL" id="ML995831">
    <property type="protein sequence ID" value="KAF2769747.1"/>
    <property type="molecule type" value="Genomic_DNA"/>
</dbReference>
<dbReference type="Proteomes" id="UP000799436">
    <property type="component" value="Unassembled WGS sequence"/>
</dbReference>
<gene>
    <name evidence="3" type="ORF">EJ03DRAFT_311795</name>
</gene>
<evidence type="ECO:0000256" key="2">
    <source>
        <dbReference type="SAM" id="SignalP"/>
    </source>
</evidence>
<dbReference type="InterPro" id="IPR051236">
    <property type="entry name" value="HAT_RTT109-like"/>
</dbReference>
<dbReference type="OrthoDB" id="4153866at2759"/>
<feature type="chain" id="PRO_5026141980" description="Altered inheritance of mitochondria protein 6" evidence="2">
    <location>
        <begin position="19"/>
        <end position="324"/>
    </location>
</feature>
<dbReference type="PANTHER" id="PTHR31571">
    <property type="entry name" value="ALTERED INHERITANCE OF MITOCHONDRIA PROTEIN 6"/>
    <property type="match status" value="1"/>
</dbReference>
<dbReference type="GO" id="GO:0006629">
    <property type="term" value="P:lipid metabolic process"/>
    <property type="evidence" value="ECO:0007669"/>
    <property type="project" value="InterPro"/>
</dbReference>
<sequence>MLRSILITTAALTATSLAQPDIPLSHPLQTLLSHAGQAPPYTYPTDLTQGIIPKSFHSHNDYWRPLPFYSALAAGAISIEADVWLSNGTLHVGHERSALTHGRTLDRLYVQPILAVLRAQNPNSSFVADAPTRNGVYDTAAGQTLYLFVDVKTEGESTWPVVVRALSPLREAGFLTSFDGSAVTAGPVTVVGTGNTPLDQIQGVGNATNPRDYFFDAQLAALNSTQANITSDVSPIASTDFAVQFGTVTNQTFNATQLALLQAQVKSAHDKGIMVRYWDQPGWPVGTRNAIWRLLWDQGVDLLNVDDLEGAAGFWMGDGFGRGG</sequence>
<name>A0A6G1LA45_9PEZI</name>
<keyword evidence="4" id="KW-1185">Reference proteome</keyword>
<evidence type="ECO:0008006" key="5">
    <source>
        <dbReference type="Google" id="ProtNLM"/>
    </source>
</evidence>
<evidence type="ECO:0000256" key="1">
    <source>
        <dbReference type="ARBA" id="ARBA00008858"/>
    </source>
</evidence>
<keyword evidence="2" id="KW-0732">Signal</keyword>
<accession>A0A6G1LA45</accession>